<dbReference type="RefSeq" id="WP_147293910.1">
    <property type="nucleotide sequence ID" value="NZ_CABKNQ010000020.1"/>
</dbReference>
<dbReference type="Proteomes" id="UP000254424">
    <property type="component" value="Unassembled WGS sequence"/>
</dbReference>
<evidence type="ECO:0000313" key="2">
    <source>
        <dbReference type="EMBL" id="SUV42746.1"/>
    </source>
</evidence>
<protein>
    <submittedName>
        <fullName evidence="2">Uncharacterized protein</fullName>
    </submittedName>
</protein>
<proteinExistence type="predicted"/>
<feature type="transmembrane region" description="Helical" evidence="1">
    <location>
        <begin position="274"/>
        <end position="297"/>
    </location>
</feature>
<feature type="transmembrane region" description="Helical" evidence="1">
    <location>
        <begin position="141"/>
        <end position="159"/>
    </location>
</feature>
<gene>
    <name evidence="2" type="ORF">NCTC11155_02120</name>
</gene>
<keyword evidence="1" id="KW-1133">Transmembrane helix</keyword>
<feature type="transmembrane region" description="Helical" evidence="1">
    <location>
        <begin position="165"/>
        <end position="195"/>
    </location>
</feature>
<name>A0A380ZCY9_9BACE</name>
<evidence type="ECO:0000313" key="3">
    <source>
        <dbReference type="Proteomes" id="UP000254424"/>
    </source>
</evidence>
<dbReference type="EMBL" id="UFSX01000002">
    <property type="protein sequence ID" value="SUV42746.1"/>
    <property type="molecule type" value="Genomic_DNA"/>
</dbReference>
<dbReference type="AlphaFoldDB" id="A0A380ZCY9"/>
<keyword evidence="1" id="KW-0472">Membrane</keyword>
<feature type="transmembrane region" description="Helical" evidence="1">
    <location>
        <begin position="90"/>
        <end position="109"/>
    </location>
</feature>
<feature type="transmembrane region" description="Helical" evidence="1">
    <location>
        <begin position="207"/>
        <end position="228"/>
    </location>
</feature>
<organism evidence="2 3">
    <name type="scientific">Bacteroides eggerthii</name>
    <dbReference type="NCBI Taxonomy" id="28111"/>
    <lineage>
        <taxon>Bacteria</taxon>
        <taxon>Pseudomonadati</taxon>
        <taxon>Bacteroidota</taxon>
        <taxon>Bacteroidia</taxon>
        <taxon>Bacteroidales</taxon>
        <taxon>Bacteroidaceae</taxon>
        <taxon>Bacteroides</taxon>
    </lineage>
</organism>
<dbReference type="OrthoDB" id="10019957at2"/>
<feature type="transmembrane region" description="Helical" evidence="1">
    <location>
        <begin position="304"/>
        <end position="320"/>
    </location>
</feature>
<evidence type="ECO:0000256" key="1">
    <source>
        <dbReference type="SAM" id="Phobius"/>
    </source>
</evidence>
<feature type="transmembrane region" description="Helical" evidence="1">
    <location>
        <begin position="54"/>
        <end position="84"/>
    </location>
</feature>
<keyword evidence="1" id="KW-0812">Transmembrane</keyword>
<sequence>MESFRLSLCVFSLCLLNVRTFVGGIGDNDTLILTLTINLLLLLAIDYSHYLKKFLFVGLLFPIMIYNREILALLDIFLCVYLFRKFPIKTLAFINLSLLLIGFLFLTLLRELDILTINQEIWYLTGKGAARTYGFNNPNTFGGFIFSLIVNAYIIFISFKRNSLLVLFLLWIAIISYNYCLSRMMLIGSIVLILVHFMVKWRIFKKWMRYCVAFLPVLFFLVNFYLIANLSDFKDIDVLTSGRLGIYAGVLGMMTKLNWLIGVQLPDGPMDGSLWMLFFTGGITGLLFFFVNFYFSVTRCFKELYIYFPVILAVLVSGFVENTFSSVGGVSIIFWLLVCRFYTQKSYNL</sequence>
<feature type="transmembrane region" description="Helical" evidence="1">
    <location>
        <begin position="30"/>
        <end position="47"/>
    </location>
</feature>
<accession>A0A380ZCY9</accession>
<dbReference type="STRING" id="483216.BACEGG_00099"/>
<reference evidence="2 3" key="1">
    <citation type="submission" date="2018-06" db="EMBL/GenBank/DDBJ databases">
        <authorList>
            <consortium name="Pathogen Informatics"/>
            <person name="Doyle S."/>
        </authorList>
    </citation>
    <scope>NUCLEOTIDE SEQUENCE [LARGE SCALE GENOMIC DNA]</scope>
    <source>
        <strain evidence="2 3">NCTC11155</strain>
    </source>
</reference>